<dbReference type="InterPro" id="IPR002397">
    <property type="entry name" value="Cyt_P450_B"/>
</dbReference>
<dbReference type="Pfam" id="PF00067">
    <property type="entry name" value="p450"/>
    <property type="match status" value="1"/>
</dbReference>
<comment type="similarity">
    <text evidence="1 2">Belongs to the cytochrome P450 family.</text>
</comment>
<keyword evidence="2" id="KW-0560">Oxidoreductase</keyword>
<evidence type="ECO:0000256" key="3">
    <source>
        <dbReference type="SAM" id="MobiDB-lite"/>
    </source>
</evidence>
<keyword evidence="5" id="KW-1185">Reference proteome</keyword>
<proteinExistence type="inferred from homology"/>
<dbReference type="CDD" id="cd11030">
    <property type="entry name" value="CYP105-like"/>
    <property type="match status" value="1"/>
</dbReference>
<gene>
    <name evidence="4" type="ORF">AB0A88_16245</name>
</gene>
<evidence type="ECO:0000256" key="2">
    <source>
        <dbReference type="RuleBase" id="RU000461"/>
    </source>
</evidence>
<dbReference type="PRINTS" id="PR00359">
    <property type="entry name" value="BP450"/>
</dbReference>
<feature type="compositionally biased region" description="Basic and acidic residues" evidence="3">
    <location>
        <begin position="10"/>
        <end position="21"/>
    </location>
</feature>
<evidence type="ECO:0000313" key="4">
    <source>
        <dbReference type="EMBL" id="MEU7071678.1"/>
    </source>
</evidence>
<dbReference type="RefSeq" id="WP_358471111.1">
    <property type="nucleotide sequence ID" value="NZ_JBEZAE010000009.1"/>
</dbReference>
<dbReference type="Gene3D" id="1.10.630.10">
    <property type="entry name" value="Cytochrome P450"/>
    <property type="match status" value="1"/>
</dbReference>
<keyword evidence="2" id="KW-0479">Metal-binding</keyword>
<organism evidence="4 5">
    <name type="scientific">Streptomyces narbonensis</name>
    <dbReference type="NCBI Taxonomy" id="67333"/>
    <lineage>
        <taxon>Bacteria</taxon>
        <taxon>Bacillati</taxon>
        <taxon>Actinomycetota</taxon>
        <taxon>Actinomycetes</taxon>
        <taxon>Kitasatosporales</taxon>
        <taxon>Streptomycetaceae</taxon>
        <taxon>Streptomyces</taxon>
    </lineage>
</organism>
<dbReference type="Proteomes" id="UP001551329">
    <property type="component" value="Unassembled WGS sequence"/>
</dbReference>
<dbReference type="PANTHER" id="PTHR46696">
    <property type="entry name" value="P450, PUTATIVE (EUROFUNG)-RELATED"/>
    <property type="match status" value="1"/>
</dbReference>
<accession>A0ABV3CAY4</accession>
<dbReference type="PROSITE" id="PS00086">
    <property type="entry name" value="CYTOCHROME_P450"/>
    <property type="match status" value="1"/>
</dbReference>
<dbReference type="SUPFAM" id="SSF48264">
    <property type="entry name" value="Cytochrome P450"/>
    <property type="match status" value="1"/>
</dbReference>
<dbReference type="PRINTS" id="PR00385">
    <property type="entry name" value="P450"/>
</dbReference>
<keyword evidence="2" id="KW-0503">Monooxygenase</keyword>
<dbReference type="PANTHER" id="PTHR46696:SF1">
    <property type="entry name" value="CYTOCHROME P450 YJIB-RELATED"/>
    <property type="match status" value="1"/>
</dbReference>
<dbReference type="InterPro" id="IPR001128">
    <property type="entry name" value="Cyt_P450"/>
</dbReference>
<sequence>MQNVPSTRPENAETVKTRETAEAGAPVTLPTQRAAGCPFDPPAGLAELREERPLARMTYPDGHVGWLATGHSTVRAIMGDSRFSSRYELMHYPFPGGPEGPLPPAPVGDMTGMDAPEHTRFRRILTGKFTVRRMRQLSDRVAEITEEHLDAMERGGPGVDLVEAFARPLPALMICELLGVPYADRERFQGHAHTIMSMDVTPEDRYAAFVGLQEYMAELVAAKRAAPSDDLLGDLARDSDLTDEELVGIGGFLLAAGLDTTANMIAHGTFALLTEPAQADALRADPDLAPQAVEELMRYLTIAHTSVKSALVDVELDGLLVRAGESVTLSLEAANRDPERFPEPDVLDLHRKATGHLGFGHGIHQCLGQQLARVELAVALPALLRRFPTLRLDVPAEEVPLRTDMSIYGVHRLPVTWDEV</sequence>
<evidence type="ECO:0000256" key="1">
    <source>
        <dbReference type="ARBA" id="ARBA00010617"/>
    </source>
</evidence>
<dbReference type="InterPro" id="IPR036396">
    <property type="entry name" value="Cyt_P450_sf"/>
</dbReference>
<evidence type="ECO:0000313" key="5">
    <source>
        <dbReference type="Proteomes" id="UP001551329"/>
    </source>
</evidence>
<keyword evidence="2" id="KW-0349">Heme</keyword>
<reference evidence="4 5" key="1">
    <citation type="submission" date="2024-06" db="EMBL/GenBank/DDBJ databases">
        <title>The Natural Products Discovery Center: Release of the First 8490 Sequenced Strains for Exploring Actinobacteria Biosynthetic Diversity.</title>
        <authorList>
            <person name="Kalkreuter E."/>
            <person name="Kautsar S.A."/>
            <person name="Yang D."/>
            <person name="Bader C.D."/>
            <person name="Teijaro C.N."/>
            <person name="Fluegel L."/>
            <person name="Davis C.M."/>
            <person name="Simpson J.R."/>
            <person name="Lauterbach L."/>
            <person name="Steele A.D."/>
            <person name="Gui C."/>
            <person name="Meng S."/>
            <person name="Li G."/>
            <person name="Viehrig K."/>
            <person name="Ye F."/>
            <person name="Su P."/>
            <person name="Kiefer A.F."/>
            <person name="Nichols A."/>
            <person name="Cepeda A.J."/>
            <person name="Yan W."/>
            <person name="Fan B."/>
            <person name="Jiang Y."/>
            <person name="Adhikari A."/>
            <person name="Zheng C.-J."/>
            <person name="Schuster L."/>
            <person name="Cowan T.M."/>
            <person name="Smanski M.J."/>
            <person name="Chevrette M.G."/>
            <person name="De Carvalho L.P.S."/>
            <person name="Shen B."/>
        </authorList>
    </citation>
    <scope>NUCLEOTIDE SEQUENCE [LARGE SCALE GENOMIC DNA]</scope>
    <source>
        <strain evidence="4 5">NPDC045974</strain>
    </source>
</reference>
<name>A0ABV3CAY4_9ACTN</name>
<dbReference type="InterPro" id="IPR017972">
    <property type="entry name" value="Cyt_P450_CS"/>
</dbReference>
<comment type="caution">
    <text evidence="4">The sequence shown here is derived from an EMBL/GenBank/DDBJ whole genome shotgun (WGS) entry which is preliminary data.</text>
</comment>
<keyword evidence="2" id="KW-0408">Iron</keyword>
<dbReference type="EMBL" id="JBEZAE010000009">
    <property type="protein sequence ID" value="MEU7071678.1"/>
    <property type="molecule type" value="Genomic_DNA"/>
</dbReference>
<protein>
    <submittedName>
        <fullName evidence="4">Cytochrome P450</fullName>
    </submittedName>
</protein>
<feature type="region of interest" description="Disordered" evidence="3">
    <location>
        <begin position="1"/>
        <end position="24"/>
    </location>
</feature>